<sequence length="60" mass="6741">MADGRYILLVEKSHDVVFPIVDDDEICCIYASSDEAEQAAENTMACRAWPYAIVNLDDIM</sequence>
<gene>
    <name evidence="1" type="ORF">MW7_007185</name>
</gene>
<evidence type="ECO:0000313" key="2">
    <source>
        <dbReference type="Proteomes" id="UP000004277"/>
    </source>
</evidence>
<keyword evidence="2" id="KW-1185">Reference proteome</keyword>
<organism evidence="1 2">
    <name type="scientific">Imbroritus primus</name>
    <dbReference type="NCBI Taxonomy" id="3058603"/>
    <lineage>
        <taxon>Bacteria</taxon>
        <taxon>Pseudomonadati</taxon>
        <taxon>Pseudomonadota</taxon>
        <taxon>Betaproteobacteria</taxon>
        <taxon>Burkholderiales</taxon>
        <taxon>Burkholderiaceae</taxon>
        <taxon>Imbroritus</taxon>
    </lineage>
</organism>
<proteinExistence type="predicted"/>
<dbReference type="EMBL" id="AKCV02000015">
    <property type="protein sequence ID" value="TMS58503.1"/>
    <property type="molecule type" value="Genomic_DNA"/>
</dbReference>
<reference evidence="1" key="1">
    <citation type="submission" date="2019-05" db="EMBL/GenBank/DDBJ databases">
        <title>Revised genome assembly of Burkholderiaceae (previously Ralstonia) sp. PBA.</title>
        <authorList>
            <person name="Gan H.M."/>
        </authorList>
    </citation>
    <scope>NUCLEOTIDE SEQUENCE</scope>
    <source>
        <strain evidence="1">PBA</strain>
    </source>
</reference>
<protein>
    <submittedName>
        <fullName evidence="1">Uncharacterized protein</fullName>
    </submittedName>
</protein>
<evidence type="ECO:0000313" key="1">
    <source>
        <dbReference type="EMBL" id="TMS58503.1"/>
    </source>
</evidence>
<comment type="caution">
    <text evidence="1">The sequence shown here is derived from an EMBL/GenBank/DDBJ whole genome shotgun (WGS) entry which is preliminary data.</text>
</comment>
<name>A0ACD3SR19_9BURK</name>
<dbReference type="Proteomes" id="UP000004277">
    <property type="component" value="Unassembled WGS sequence"/>
</dbReference>
<accession>A0ACD3SR19</accession>